<dbReference type="InterPro" id="IPR020471">
    <property type="entry name" value="AKR"/>
</dbReference>
<dbReference type="Gene3D" id="3.20.20.100">
    <property type="entry name" value="NADP-dependent oxidoreductase domain"/>
    <property type="match status" value="1"/>
</dbReference>
<dbReference type="InterPro" id="IPR023210">
    <property type="entry name" value="NADP_OxRdtase_dom"/>
</dbReference>
<sequence>MTVTLAPGLNTSPIGFGCMALSHVYGGTTNDQARHTLEDALDAGITFLDTADVYGEPRPDATGPAGTNEEMLAPFVARHRDQLQIATKFGITGALTVEKRSEPPTSGRPEYVRAACDASLRRLGIETIDLYYMHRPDPDTPIEETIGALSELIDAGKVRHLGLSEVTAPELHRAHAVHPIAAVQSEWSLWSRDVERNVVPACAELGVGFVPYSPLGRGFLTGTLTRDQISSDFRGMTPRMGESWDANQQALAVVTEVADSLGATNAQVALAWLLAKGRQFGLPVVPIPGSRRAERMRENLGALKLQLDEAAMTRLDGVASLVEGSRNVVPDPRWISEGRE</sequence>
<feature type="domain" description="NADP-dependent oxidoreductase" evidence="2">
    <location>
        <begin position="13"/>
        <end position="318"/>
    </location>
</feature>
<dbReference type="SUPFAM" id="SSF51430">
    <property type="entry name" value="NAD(P)-linked oxidoreductase"/>
    <property type="match status" value="1"/>
</dbReference>
<dbReference type="Pfam" id="PF00248">
    <property type="entry name" value="Aldo_ket_red"/>
    <property type="match status" value="1"/>
</dbReference>
<dbReference type="PANTHER" id="PTHR43625:SF77">
    <property type="entry name" value="ALDO-KETO REDUCTASE"/>
    <property type="match status" value="1"/>
</dbReference>
<evidence type="ECO:0000256" key="1">
    <source>
        <dbReference type="ARBA" id="ARBA00023002"/>
    </source>
</evidence>
<reference evidence="3 4" key="1">
    <citation type="submission" date="2021-03" db="EMBL/GenBank/DDBJ databases">
        <title>Human Oral Microbial Genomes.</title>
        <authorList>
            <person name="Johnston C.D."/>
            <person name="Chen T."/>
            <person name="Dewhirst F.E."/>
        </authorList>
    </citation>
    <scope>NUCLEOTIDE SEQUENCE [LARGE SCALE GENOMIC DNA]</scope>
    <source>
        <strain evidence="3 4">DSMZ 100122</strain>
    </source>
</reference>
<keyword evidence="4" id="KW-1185">Reference proteome</keyword>
<dbReference type="Proteomes" id="UP000678513">
    <property type="component" value="Chromosome"/>
</dbReference>
<proteinExistence type="predicted"/>
<dbReference type="PANTHER" id="PTHR43625">
    <property type="entry name" value="AFLATOXIN B1 ALDEHYDE REDUCTASE"/>
    <property type="match status" value="1"/>
</dbReference>
<evidence type="ECO:0000313" key="4">
    <source>
        <dbReference type="Proteomes" id="UP000678513"/>
    </source>
</evidence>
<dbReference type="InterPro" id="IPR050791">
    <property type="entry name" value="Aldo-Keto_reductase"/>
</dbReference>
<dbReference type="InterPro" id="IPR036812">
    <property type="entry name" value="NAD(P)_OxRdtase_dom_sf"/>
</dbReference>
<dbReference type="EMBL" id="CP072384">
    <property type="protein sequence ID" value="QUC08355.1"/>
    <property type="molecule type" value="Genomic_DNA"/>
</dbReference>
<protein>
    <submittedName>
        <fullName evidence="3">Aldo/keto reductase</fullName>
    </submittedName>
</protein>
<name>A0ABX7Y688_9ACTN</name>
<accession>A0ABX7Y688</accession>
<gene>
    <name evidence="3" type="ORF">J5A65_00955</name>
</gene>
<dbReference type="PRINTS" id="PR00069">
    <property type="entry name" value="ALDKETRDTASE"/>
</dbReference>
<organism evidence="3 4">
    <name type="scientific">Arachnia rubra</name>
    <dbReference type="NCBI Taxonomy" id="1547448"/>
    <lineage>
        <taxon>Bacteria</taxon>
        <taxon>Bacillati</taxon>
        <taxon>Actinomycetota</taxon>
        <taxon>Actinomycetes</taxon>
        <taxon>Propionibacteriales</taxon>
        <taxon>Propionibacteriaceae</taxon>
        <taxon>Arachnia</taxon>
    </lineage>
</organism>
<dbReference type="RefSeq" id="WP_212324144.1">
    <property type="nucleotide sequence ID" value="NZ_AP024463.1"/>
</dbReference>
<evidence type="ECO:0000259" key="2">
    <source>
        <dbReference type="Pfam" id="PF00248"/>
    </source>
</evidence>
<keyword evidence="1" id="KW-0560">Oxidoreductase</keyword>
<evidence type="ECO:0000313" key="3">
    <source>
        <dbReference type="EMBL" id="QUC08355.1"/>
    </source>
</evidence>